<dbReference type="InterPro" id="IPR032675">
    <property type="entry name" value="LRR_dom_sf"/>
</dbReference>
<protein>
    <submittedName>
        <fullName evidence="10">Uncharacterized protein</fullName>
    </submittedName>
</protein>
<evidence type="ECO:0000256" key="1">
    <source>
        <dbReference type="ARBA" id="ARBA00008894"/>
    </source>
</evidence>
<keyword evidence="6" id="KW-0067">ATP-binding</keyword>
<evidence type="ECO:0000256" key="6">
    <source>
        <dbReference type="ARBA" id="ARBA00022840"/>
    </source>
</evidence>
<dbReference type="InterPro" id="IPR050905">
    <property type="entry name" value="Plant_NBS-LRR"/>
</dbReference>
<keyword evidence="3" id="KW-0677">Repeat</keyword>
<reference evidence="10" key="1">
    <citation type="submission" date="2018-02" db="EMBL/GenBank/DDBJ databases">
        <authorList>
            <person name="Cohen D.B."/>
            <person name="Kent A.D."/>
        </authorList>
    </citation>
    <scope>NUCLEOTIDE SEQUENCE</scope>
</reference>
<feature type="region of interest" description="Disordered" evidence="7">
    <location>
        <begin position="531"/>
        <end position="576"/>
    </location>
</feature>
<dbReference type="InterPro" id="IPR027417">
    <property type="entry name" value="P-loop_NTPase"/>
</dbReference>
<dbReference type="SMART" id="SM00369">
    <property type="entry name" value="LRR_TYP"/>
    <property type="match status" value="4"/>
</dbReference>
<feature type="domain" description="Disease resistance protein winged helix" evidence="9">
    <location>
        <begin position="244"/>
        <end position="307"/>
    </location>
</feature>
<dbReference type="InterPro" id="IPR058922">
    <property type="entry name" value="WHD_DRP"/>
</dbReference>
<name>A0A2N9EVX2_FAGSY</name>
<evidence type="ECO:0000256" key="7">
    <source>
        <dbReference type="SAM" id="MobiDB-lite"/>
    </source>
</evidence>
<evidence type="ECO:0000256" key="4">
    <source>
        <dbReference type="ARBA" id="ARBA00022741"/>
    </source>
</evidence>
<dbReference type="EMBL" id="OIVN01000361">
    <property type="protein sequence ID" value="SPC79012.1"/>
    <property type="molecule type" value="Genomic_DNA"/>
</dbReference>
<proteinExistence type="inferred from homology"/>
<keyword evidence="2" id="KW-0433">Leucine-rich repeat</keyword>
<dbReference type="SUPFAM" id="SSF52540">
    <property type="entry name" value="P-loop containing nucleoside triphosphate hydrolases"/>
    <property type="match status" value="1"/>
</dbReference>
<organism evidence="10">
    <name type="scientific">Fagus sylvatica</name>
    <name type="common">Beechnut</name>
    <dbReference type="NCBI Taxonomy" id="28930"/>
    <lineage>
        <taxon>Eukaryota</taxon>
        <taxon>Viridiplantae</taxon>
        <taxon>Streptophyta</taxon>
        <taxon>Embryophyta</taxon>
        <taxon>Tracheophyta</taxon>
        <taxon>Spermatophyta</taxon>
        <taxon>Magnoliopsida</taxon>
        <taxon>eudicotyledons</taxon>
        <taxon>Gunneridae</taxon>
        <taxon>Pentapetalae</taxon>
        <taxon>rosids</taxon>
        <taxon>fabids</taxon>
        <taxon>Fagales</taxon>
        <taxon>Fagaceae</taxon>
        <taxon>Fagus</taxon>
    </lineage>
</organism>
<evidence type="ECO:0000259" key="9">
    <source>
        <dbReference type="Pfam" id="PF23559"/>
    </source>
</evidence>
<dbReference type="AlphaFoldDB" id="A0A2N9EVX2"/>
<comment type="similarity">
    <text evidence="1">Belongs to the disease resistance NB-LRR family.</text>
</comment>
<dbReference type="InterPro" id="IPR003591">
    <property type="entry name" value="Leu-rich_rpt_typical-subtyp"/>
</dbReference>
<dbReference type="Gene3D" id="1.10.8.430">
    <property type="entry name" value="Helical domain of apoptotic protease-activating factors"/>
    <property type="match status" value="1"/>
</dbReference>
<dbReference type="Pfam" id="PF13855">
    <property type="entry name" value="LRR_8"/>
    <property type="match status" value="1"/>
</dbReference>
<keyword evidence="5" id="KW-0611">Plant defense</keyword>
<gene>
    <name evidence="10" type="ORF">FSB_LOCUS6894</name>
</gene>
<evidence type="ECO:0000256" key="3">
    <source>
        <dbReference type="ARBA" id="ARBA00022737"/>
    </source>
</evidence>
<accession>A0A2N9EVX2</accession>
<evidence type="ECO:0000256" key="5">
    <source>
        <dbReference type="ARBA" id="ARBA00022821"/>
    </source>
</evidence>
<feature type="domain" description="NB-ARC" evidence="8">
    <location>
        <begin position="94"/>
        <end position="181"/>
    </location>
</feature>
<dbReference type="Pfam" id="PF23559">
    <property type="entry name" value="WHD_DRP"/>
    <property type="match status" value="1"/>
</dbReference>
<dbReference type="GO" id="GO:0005524">
    <property type="term" value="F:ATP binding"/>
    <property type="evidence" value="ECO:0007669"/>
    <property type="project" value="UniProtKB-KW"/>
</dbReference>
<dbReference type="InterPro" id="IPR001611">
    <property type="entry name" value="Leu-rich_rpt"/>
</dbReference>
<dbReference type="Gene3D" id="3.40.50.300">
    <property type="entry name" value="P-loop containing nucleotide triphosphate hydrolases"/>
    <property type="match status" value="1"/>
</dbReference>
<sequence length="576" mass="65434">MDTTKITLSRLTNLSLQDLLELKSICSSCKVIVCDSIEEIRIWECPKLKRLPLSLPLLNGQLSPLPSVVAVVLCMHTTASPLNDIATIVHLDLSNVDDEKKRAAKLAQAVMRRQQSVLILDDVWNHFVLEKVEIPVRVNGCKLILTTRLLDACRRLGCQVKIKVEPFSKEEAWSLFLEKVGYGVALPPEVTDIARSVAKECAGLPLAITVPAGSMRGVDDICERRNTLEILKESKVGQDDMELREELIERFIGEGLIDRMKSRQVEFDRGHTILNELENSCLLEGIIEYFPHEKKCLKMHDLVRDMALQIVIMSPRFMVAAGVGLKDIPDEEKWTEDLEKVSLMHNKISEIPSSLSPRCPKLSTMMLQHNSLRTIPDSFFVHMHMHELKVIDLSYNCIEYFPNSLSNLENLMSLLLRECDKIEHVPSLAKLTALRRLDLVQTTISEVPNGLEMLVNLRYLDLYSPNLKMLPVETFAKLSRSRKQVHKIVLEGFKHQSPSPSLNDVKKPEDLKLVMEGLQAKMEELQEDMNKAKQRNKISAKSVSGSEPLKKIQNEASKELHPPKMDKKRVFIHSRL</sequence>
<evidence type="ECO:0000313" key="10">
    <source>
        <dbReference type="EMBL" id="SPC79012.1"/>
    </source>
</evidence>
<dbReference type="GO" id="GO:0006952">
    <property type="term" value="P:defense response"/>
    <property type="evidence" value="ECO:0007669"/>
    <property type="project" value="UniProtKB-KW"/>
</dbReference>
<feature type="compositionally biased region" description="Basic and acidic residues" evidence="7">
    <location>
        <begin position="548"/>
        <end position="569"/>
    </location>
</feature>
<dbReference type="PANTHER" id="PTHR33463">
    <property type="entry name" value="NB-ARC DOMAIN-CONTAINING PROTEIN-RELATED"/>
    <property type="match status" value="1"/>
</dbReference>
<dbReference type="InterPro" id="IPR042197">
    <property type="entry name" value="Apaf_helical"/>
</dbReference>
<dbReference type="GO" id="GO:0043531">
    <property type="term" value="F:ADP binding"/>
    <property type="evidence" value="ECO:0007669"/>
    <property type="project" value="InterPro"/>
</dbReference>
<dbReference type="Pfam" id="PF00931">
    <property type="entry name" value="NB-ARC"/>
    <property type="match status" value="1"/>
</dbReference>
<dbReference type="InterPro" id="IPR002182">
    <property type="entry name" value="NB-ARC"/>
</dbReference>
<dbReference type="PANTHER" id="PTHR33463:SF187">
    <property type="entry name" value="AND NB-ARC DOMAIN DISEASE RESISTANCE PROTEIN, PUTATIVE-RELATED"/>
    <property type="match status" value="1"/>
</dbReference>
<dbReference type="SUPFAM" id="SSF52058">
    <property type="entry name" value="L domain-like"/>
    <property type="match status" value="1"/>
</dbReference>
<dbReference type="Gene3D" id="3.80.10.10">
    <property type="entry name" value="Ribonuclease Inhibitor"/>
    <property type="match status" value="1"/>
</dbReference>
<keyword evidence="4" id="KW-0547">Nucleotide-binding</keyword>
<evidence type="ECO:0000256" key="2">
    <source>
        <dbReference type="ARBA" id="ARBA00022614"/>
    </source>
</evidence>
<dbReference type="PRINTS" id="PR00364">
    <property type="entry name" value="DISEASERSIST"/>
</dbReference>
<evidence type="ECO:0000259" key="8">
    <source>
        <dbReference type="Pfam" id="PF00931"/>
    </source>
</evidence>